<dbReference type="InterPro" id="IPR000160">
    <property type="entry name" value="GGDEF_dom"/>
</dbReference>
<evidence type="ECO:0000259" key="2">
    <source>
        <dbReference type="PROSITE" id="PS50887"/>
    </source>
</evidence>
<dbReference type="NCBIfam" id="TIGR00254">
    <property type="entry name" value="GGDEF"/>
    <property type="match status" value="1"/>
</dbReference>
<feature type="domain" description="GGDEF" evidence="2">
    <location>
        <begin position="242"/>
        <end position="323"/>
    </location>
</feature>
<dbReference type="PANTHER" id="PTHR45138:SF9">
    <property type="entry name" value="DIGUANYLATE CYCLASE DGCM-RELATED"/>
    <property type="match status" value="1"/>
</dbReference>
<sequence>MDGGTTQDDGATAATRWRPRPVPAALAPAESLTGAGARSPAPERAARTRVLAWLVIAAVVIGVTAALDPTTLRPGWWSLGYVLGLVVGAASAVALLTVGRSWPDTVLAAIVVLLMGVVVLSVLANQSRSGGMLDVVLLLPLAVYAAVHLARRVCRVVLAVLVVAVAVVMGAVADGALQWATLTLLPSVAFLGTVEVVLALRSSVEGAVTALHRQALTDPLTGLQNRRALQERVDGALGDVTTFTTVLTVDVDHFKSVNDALGHDAGDAVLRRLGAGLREGTRGDDVVIRMGGEEFLVLSSTPADDAGAYAETLRVRAAEWLRE</sequence>
<feature type="transmembrane region" description="Helical" evidence="1">
    <location>
        <begin position="156"/>
        <end position="173"/>
    </location>
</feature>
<keyword evidence="4" id="KW-1185">Reference proteome</keyword>
<dbReference type="InterPro" id="IPR050469">
    <property type="entry name" value="Diguanylate_Cyclase"/>
</dbReference>
<evidence type="ECO:0000313" key="3">
    <source>
        <dbReference type="EMBL" id="MFB9378338.1"/>
    </source>
</evidence>
<proteinExistence type="predicted"/>
<feature type="transmembrane region" description="Helical" evidence="1">
    <location>
        <begin position="105"/>
        <end position="124"/>
    </location>
</feature>
<name>A0ABV5LWA3_9ACTN</name>
<keyword evidence="1" id="KW-0472">Membrane</keyword>
<dbReference type="Proteomes" id="UP001589748">
    <property type="component" value="Unassembled WGS sequence"/>
</dbReference>
<dbReference type="EMBL" id="JBHMDM010000007">
    <property type="protein sequence ID" value="MFB9378338.1"/>
    <property type="molecule type" value="Genomic_DNA"/>
</dbReference>
<accession>A0ABV5LWA3</accession>
<gene>
    <name evidence="3" type="ORF">ACFFVI_15320</name>
</gene>
<comment type="caution">
    <text evidence="3">The sequence shown here is derived from an EMBL/GenBank/DDBJ whole genome shotgun (WGS) entry which is preliminary data.</text>
</comment>
<feature type="transmembrane region" description="Helical" evidence="1">
    <location>
        <begin position="79"/>
        <end position="98"/>
    </location>
</feature>
<feature type="transmembrane region" description="Helical" evidence="1">
    <location>
        <begin position="130"/>
        <end position="149"/>
    </location>
</feature>
<feature type="transmembrane region" description="Helical" evidence="1">
    <location>
        <begin position="179"/>
        <end position="200"/>
    </location>
</feature>
<dbReference type="SMART" id="SM00267">
    <property type="entry name" value="GGDEF"/>
    <property type="match status" value="1"/>
</dbReference>
<dbReference type="PANTHER" id="PTHR45138">
    <property type="entry name" value="REGULATORY COMPONENTS OF SENSORY TRANSDUCTION SYSTEM"/>
    <property type="match status" value="1"/>
</dbReference>
<keyword evidence="1" id="KW-1133">Transmembrane helix</keyword>
<dbReference type="Gene3D" id="3.30.70.270">
    <property type="match status" value="1"/>
</dbReference>
<protein>
    <submittedName>
        <fullName evidence="3">GGDEF domain-containing protein</fullName>
    </submittedName>
</protein>
<dbReference type="SUPFAM" id="SSF55073">
    <property type="entry name" value="Nucleotide cyclase"/>
    <property type="match status" value="1"/>
</dbReference>
<dbReference type="InterPro" id="IPR043128">
    <property type="entry name" value="Rev_trsase/Diguanyl_cyclase"/>
</dbReference>
<dbReference type="Pfam" id="PF00990">
    <property type="entry name" value="GGDEF"/>
    <property type="match status" value="1"/>
</dbReference>
<dbReference type="PROSITE" id="PS50887">
    <property type="entry name" value="GGDEF"/>
    <property type="match status" value="1"/>
</dbReference>
<organism evidence="3 4">
    <name type="scientific">Kineococcus gynurae</name>
    <dbReference type="NCBI Taxonomy" id="452979"/>
    <lineage>
        <taxon>Bacteria</taxon>
        <taxon>Bacillati</taxon>
        <taxon>Actinomycetota</taxon>
        <taxon>Actinomycetes</taxon>
        <taxon>Kineosporiales</taxon>
        <taxon>Kineosporiaceae</taxon>
        <taxon>Kineococcus</taxon>
    </lineage>
</organism>
<feature type="transmembrane region" description="Helical" evidence="1">
    <location>
        <begin position="50"/>
        <end position="67"/>
    </location>
</feature>
<dbReference type="CDD" id="cd01949">
    <property type="entry name" value="GGDEF"/>
    <property type="match status" value="1"/>
</dbReference>
<reference evidence="3 4" key="1">
    <citation type="submission" date="2024-09" db="EMBL/GenBank/DDBJ databases">
        <authorList>
            <person name="Sun Q."/>
            <person name="Mori K."/>
        </authorList>
    </citation>
    <scope>NUCLEOTIDE SEQUENCE [LARGE SCALE GENOMIC DNA]</scope>
    <source>
        <strain evidence="3 4">TISTR 1856</strain>
    </source>
</reference>
<evidence type="ECO:0000313" key="4">
    <source>
        <dbReference type="Proteomes" id="UP001589748"/>
    </source>
</evidence>
<keyword evidence="1" id="KW-0812">Transmembrane</keyword>
<dbReference type="RefSeq" id="WP_380137079.1">
    <property type="nucleotide sequence ID" value="NZ_JBHLUI010000008.1"/>
</dbReference>
<evidence type="ECO:0000256" key="1">
    <source>
        <dbReference type="SAM" id="Phobius"/>
    </source>
</evidence>
<dbReference type="InterPro" id="IPR029787">
    <property type="entry name" value="Nucleotide_cyclase"/>
</dbReference>